<feature type="transmembrane region" description="Helical" evidence="1">
    <location>
        <begin position="27"/>
        <end position="48"/>
    </location>
</feature>
<gene>
    <name evidence="2" type="ORF">FB390_2354</name>
</gene>
<keyword evidence="1" id="KW-0472">Membrane</keyword>
<feature type="transmembrane region" description="Helical" evidence="1">
    <location>
        <begin position="55"/>
        <end position="72"/>
    </location>
</feature>
<accession>A0A543FA63</accession>
<evidence type="ECO:0000313" key="3">
    <source>
        <dbReference type="Proteomes" id="UP000316331"/>
    </source>
</evidence>
<keyword evidence="1" id="KW-1133">Transmembrane helix</keyword>
<organism evidence="2 3">
    <name type="scientific">Nocardia bhagyanarayanae</name>
    <dbReference type="NCBI Taxonomy" id="1215925"/>
    <lineage>
        <taxon>Bacteria</taxon>
        <taxon>Bacillati</taxon>
        <taxon>Actinomycetota</taxon>
        <taxon>Actinomycetes</taxon>
        <taxon>Mycobacteriales</taxon>
        <taxon>Nocardiaceae</taxon>
        <taxon>Nocardia</taxon>
    </lineage>
</organism>
<reference evidence="2 3" key="1">
    <citation type="submission" date="2019-06" db="EMBL/GenBank/DDBJ databases">
        <title>Sequencing the genomes of 1000 actinobacteria strains.</title>
        <authorList>
            <person name="Klenk H.-P."/>
        </authorList>
    </citation>
    <scope>NUCLEOTIDE SEQUENCE [LARGE SCALE GENOMIC DNA]</scope>
    <source>
        <strain evidence="2 3">DSM 103495</strain>
    </source>
</reference>
<sequence length="117" mass="12331">MLPTMGELRHSRRHGTVRPSWFAWDNYLIGVVGLAFAVAFGTAAAILAQAGHYPPAVAVAAFAALFAAPAAVQAIGELLAGLMLVGMLLGSVVLLPALLVSPTVRRWAKRRWARATA</sequence>
<proteinExistence type="predicted"/>
<protein>
    <submittedName>
        <fullName evidence="2">Uncharacterized protein</fullName>
    </submittedName>
</protein>
<dbReference type="AlphaFoldDB" id="A0A543FA63"/>
<keyword evidence="1" id="KW-0812">Transmembrane</keyword>
<dbReference type="EMBL" id="VFPG01000001">
    <property type="protein sequence ID" value="TQM30718.1"/>
    <property type="molecule type" value="Genomic_DNA"/>
</dbReference>
<keyword evidence="3" id="KW-1185">Reference proteome</keyword>
<feature type="transmembrane region" description="Helical" evidence="1">
    <location>
        <begin position="78"/>
        <end position="101"/>
    </location>
</feature>
<evidence type="ECO:0000256" key="1">
    <source>
        <dbReference type="SAM" id="Phobius"/>
    </source>
</evidence>
<comment type="caution">
    <text evidence="2">The sequence shown here is derived from an EMBL/GenBank/DDBJ whole genome shotgun (WGS) entry which is preliminary data.</text>
</comment>
<evidence type="ECO:0000313" key="2">
    <source>
        <dbReference type="EMBL" id="TQM30718.1"/>
    </source>
</evidence>
<name>A0A543FA63_9NOCA</name>
<dbReference type="Proteomes" id="UP000316331">
    <property type="component" value="Unassembled WGS sequence"/>
</dbReference>